<dbReference type="Proteomes" id="UP001175271">
    <property type="component" value="Unassembled WGS sequence"/>
</dbReference>
<keyword evidence="1" id="KW-0472">Membrane</keyword>
<feature type="transmembrane region" description="Helical" evidence="1">
    <location>
        <begin position="21"/>
        <end position="43"/>
    </location>
</feature>
<feature type="transmembrane region" description="Helical" evidence="1">
    <location>
        <begin position="90"/>
        <end position="113"/>
    </location>
</feature>
<comment type="caution">
    <text evidence="2">The sequence shown here is derived from an EMBL/GenBank/DDBJ whole genome shotgun (WGS) entry which is preliminary data.</text>
</comment>
<proteinExistence type="predicted"/>
<evidence type="ECO:0000313" key="3">
    <source>
        <dbReference type="Proteomes" id="UP001175271"/>
    </source>
</evidence>
<name>A0AA39M752_9BILA</name>
<gene>
    <name evidence="2" type="ORF">QR680_007910</name>
</gene>
<dbReference type="EMBL" id="JAUCMV010000001">
    <property type="protein sequence ID" value="KAK0422989.1"/>
    <property type="molecule type" value="Genomic_DNA"/>
</dbReference>
<protein>
    <submittedName>
        <fullName evidence="2">Uncharacterized protein</fullName>
    </submittedName>
</protein>
<feature type="transmembrane region" description="Helical" evidence="1">
    <location>
        <begin position="119"/>
        <end position="144"/>
    </location>
</feature>
<evidence type="ECO:0000313" key="2">
    <source>
        <dbReference type="EMBL" id="KAK0422989.1"/>
    </source>
</evidence>
<reference evidence="2" key="1">
    <citation type="submission" date="2023-06" db="EMBL/GenBank/DDBJ databases">
        <title>Genomic analysis of the entomopathogenic nematode Steinernema hermaphroditum.</title>
        <authorList>
            <person name="Schwarz E.M."/>
            <person name="Heppert J.K."/>
            <person name="Baniya A."/>
            <person name="Schwartz H.T."/>
            <person name="Tan C.-H."/>
            <person name="Antoshechkin I."/>
            <person name="Sternberg P.W."/>
            <person name="Goodrich-Blair H."/>
            <person name="Dillman A.R."/>
        </authorList>
    </citation>
    <scope>NUCLEOTIDE SEQUENCE</scope>
    <source>
        <strain evidence="2">PS9179</strain>
        <tissue evidence="2">Whole animal</tissue>
    </source>
</reference>
<accession>A0AA39M752</accession>
<sequence>MGKTASLLKHQIRAGKVWPAWLAFSLTFPTTCIILATDIVYLTCLHDLKPVFKTALYFDTPVCVLGILFHFVLAVAIFLDKRWEGGRVVFILYTSYNCLMVFMSVPMAVLPILQSSTEGAVYTVMQTFLRIAPILSISITATYIKVHRQKCENYVRQINVNNAEI</sequence>
<keyword evidence="1" id="KW-0812">Transmembrane</keyword>
<organism evidence="2 3">
    <name type="scientific">Steinernema hermaphroditum</name>
    <dbReference type="NCBI Taxonomy" id="289476"/>
    <lineage>
        <taxon>Eukaryota</taxon>
        <taxon>Metazoa</taxon>
        <taxon>Ecdysozoa</taxon>
        <taxon>Nematoda</taxon>
        <taxon>Chromadorea</taxon>
        <taxon>Rhabditida</taxon>
        <taxon>Tylenchina</taxon>
        <taxon>Panagrolaimomorpha</taxon>
        <taxon>Strongyloidoidea</taxon>
        <taxon>Steinernematidae</taxon>
        <taxon>Steinernema</taxon>
    </lineage>
</organism>
<keyword evidence="3" id="KW-1185">Reference proteome</keyword>
<evidence type="ECO:0000256" key="1">
    <source>
        <dbReference type="SAM" id="Phobius"/>
    </source>
</evidence>
<keyword evidence="1" id="KW-1133">Transmembrane helix</keyword>
<dbReference type="AlphaFoldDB" id="A0AA39M752"/>
<feature type="transmembrane region" description="Helical" evidence="1">
    <location>
        <begin position="55"/>
        <end position="78"/>
    </location>
</feature>